<comment type="caution">
    <text evidence="9">Lacks conserved residue(s) required for the propagation of feature annotation.</text>
</comment>
<dbReference type="GO" id="GO:0006002">
    <property type="term" value="P:fructose 6-phosphate metabolic process"/>
    <property type="evidence" value="ECO:0007669"/>
    <property type="project" value="TreeGrafter"/>
</dbReference>
<dbReference type="PIRSF" id="PIRSF500210">
    <property type="entry name" value="FBPtase"/>
    <property type="match status" value="1"/>
</dbReference>
<dbReference type="PIRSF" id="PIRSF000904">
    <property type="entry name" value="FBPtase_SBPase"/>
    <property type="match status" value="1"/>
</dbReference>
<comment type="similarity">
    <text evidence="2 9 10">Belongs to the FBPase class 1 family.</text>
</comment>
<feature type="binding site" evidence="9">
    <location>
        <position position="279"/>
    </location>
    <ligand>
        <name>substrate</name>
    </ligand>
</feature>
<evidence type="ECO:0000256" key="4">
    <source>
        <dbReference type="ARBA" id="ARBA00022723"/>
    </source>
</evidence>
<evidence type="ECO:0000256" key="7">
    <source>
        <dbReference type="ARBA" id="ARBA00023277"/>
    </source>
</evidence>
<dbReference type="InterPro" id="IPR028343">
    <property type="entry name" value="FBPtase"/>
</dbReference>
<dbReference type="EC" id="3.1.3.11" evidence="9"/>
<dbReference type="GO" id="GO:0006000">
    <property type="term" value="P:fructose metabolic process"/>
    <property type="evidence" value="ECO:0007669"/>
    <property type="project" value="TreeGrafter"/>
</dbReference>
<dbReference type="Gene3D" id="3.30.540.10">
    <property type="entry name" value="Fructose-1,6-Bisphosphatase, subunit A, domain 1"/>
    <property type="match status" value="1"/>
</dbReference>
<feature type="binding site" evidence="9">
    <location>
        <position position="118"/>
    </location>
    <ligand>
        <name>Mg(2+)</name>
        <dbReference type="ChEBI" id="CHEBI:18420"/>
        <label>1</label>
    </ligand>
</feature>
<comment type="subcellular location">
    <subcellularLocation>
        <location evidence="9">Cytoplasm</location>
    </subcellularLocation>
</comment>
<dbReference type="Pfam" id="PF18913">
    <property type="entry name" value="FBPase_C"/>
    <property type="match status" value="1"/>
</dbReference>
<protein>
    <recommendedName>
        <fullName evidence="9">Fructose-1,6-bisphosphatase class 1</fullName>
        <shortName evidence="9">FBPase class 1</shortName>
        <ecNumber evidence="9">3.1.3.11</ecNumber>
    </recommendedName>
    <alternativeName>
        <fullName evidence="9">D-fructose-1,6-bisphosphate 1-phosphohydrolase class 1</fullName>
    </alternativeName>
</protein>
<keyword evidence="6 9" id="KW-0460">Magnesium</keyword>
<reference evidence="13 14" key="1">
    <citation type="submission" date="2017-02" db="EMBL/GenBank/DDBJ databases">
        <title>Draft genome sequence of Moraxella lincolnii CCUG 9405T type strain.</title>
        <authorList>
            <person name="Salva-Serra F."/>
            <person name="Engstrom-Jakobsson H."/>
            <person name="Thorell K."/>
            <person name="Jaen-Luchoro D."/>
            <person name="Gonzales-Siles L."/>
            <person name="Karlsson R."/>
            <person name="Yazdan S."/>
            <person name="Boulund F."/>
            <person name="Johnning A."/>
            <person name="Engstrand L."/>
            <person name="Kristiansson E."/>
            <person name="Moore E."/>
        </authorList>
    </citation>
    <scope>NUCLEOTIDE SEQUENCE [LARGE SCALE GENOMIC DNA]</scope>
    <source>
        <strain evidence="13 14">CCUG 9405</strain>
    </source>
</reference>
<evidence type="ECO:0000256" key="8">
    <source>
        <dbReference type="ARBA" id="ARBA00024331"/>
    </source>
</evidence>
<accession>A0A1T0CI30</accession>
<dbReference type="SUPFAM" id="SSF56655">
    <property type="entry name" value="Carbohydrate phosphatase"/>
    <property type="match status" value="1"/>
</dbReference>
<dbReference type="FunFam" id="3.40.190.80:FF:000011">
    <property type="entry name" value="Fructose-1,6-bisphosphatase class 1"/>
    <property type="match status" value="1"/>
</dbReference>
<comment type="subunit">
    <text evidence="9">Homotetramer.</text>
</comment>
<feature type="binding site" evidence="9">
    <location>
        <position position="285"/>
    </location>
    <ligand>
        <name>Mg(2+)</name>
        <dbReference type="ChEBI" id="CHEBI:18420"/>
        <label>2</label>
    </ligand>
</feature>
<feature type="binding site" evidence="9">
    <location>
        <position position="121"/>
    </location>
    <ligand>
        <name>Mg(2+)</name>
        <dbReference type="ChEBI" id="CHEBI:18420"/>
        <label>2</label>
    </ligand>
</feature>
<comment type="pathway">
    <text evidence="8">Carbohydrate biosynthesis.</text>
</comment>
<dbReference type="GO" id="GO:0005986">
    <property type="term" value="P:sucrose biosynthetic process"/>
    <property type="evidence" value="ECO:0007669"/>
    <property type="project" value="TreeGrafter"/>
</dbReference>
<dbReference type="GO" id="GO:0006094">
    <property type="term" value="P:gluconeogenesis"/>
    <property type="evidence" value="ECO:0007669"/>
    <property type="project" value="UniProtKB-UniRule"/>
</dbReference>
<keyword evidence="7 9" id="KW-0119">Carbohydrate metabolism</keyword>
<evidence type="ECO:0000256" key="9">
    <source>
        <dbReference type="HAMAP-Rule" id="MF_01855"/>
    </source>
</evidence>
<feature type="binding site" evidence="9">
    <location>
        <position position="120"/>
    </location>
    <ligand>
        <name>Mg(2+)</name>
        <dbReference type="ChEBI" id="CHEBI:18420"/>
        <label>1</label>
    </ligand>
</feature>
<keyword evidence="5 9" id="KW-0378">Hydrolase</keyword>
<feature type="binding site" evidence="9">
    <location>
        <position position="99"/>
    </location>
    <ligand>
        <name>Mg(2+)</name>
        <dbReference type="ChEBI" id="CHEBI:18420"/>
        <label>1</label>
    </ligand>
</feature>
<keyword evidence="4 9" id="KW-0479">Metal-binding</keyword>
<evidence type="ECO:0000256" key="3">
    <source>
        <dbReference type="ARBA" id="ARBA00022490"/>
    </source>
</evidence>
<dbReference type="NCBIfam" id="NF006780">
    <property type="entry name" value="PRK09293.1-4"/>
    <property type="match status" value="1"/>
</dbReference>
<keyword evidence="3 9" id="KW-0963">Cytoplasm</keyword>
<dbReference type="EMBL" id="MUYT01000004">
    <property type="protein sequence ID" value="OOS21990.1"/>
    <property type="molecule type" value="Genomic_DNA"/>
</dbReference>
<gene>
    <name evidence="9" type="primary">fbp</name>
    <name evidence="13" type="ORF">B0682_03265</name>
</gene>
<dbReference type="GO" id="GO:0005829">
    <property type="term" value="C:cytosol"/>
    <property type="evidence" value="ECO:0007669"/>
    <property type="project" value="TreeGrafter"/>
</dbReference>
<dbReference type="GO" id="GO:0042132">
    <property type="term" value="F:fructose 1,6-bisphosphate 1-phosphatase activity"/>
    <property type="evidence" value="ECO:0007669"/>
    <property type="project" value="UniProtKB-UniRule"/>
</dbReference>
<evidence type="ECO:0000256" key="2">
    <source>
        <dbReference type="ARBA" id="ARBA00010941"/>
    </source>
</evidence>
<evidence type="ECO:0000256" key="6">
    <source>
        <dbReference type="ARBA" id="ARBA00022842"/>
    </source>
</evidence>
<organism evidence="13 14">
    <name type="scientific">Lwoffella lincolnii</name>
    <dbReference type="NCBI Taxonomy" id="90241"/>
    <lineage>
        <taxon>Bacteria</taxon>
        <taxon>Pseudomonadati</taxon>
        <taxon>Pseudomonadota</taxon>
        <taxon>Gammaproteobacteria</taxon>
        <taxon>Moraxellales</taxon>
        <taxon>Moraxellaceae</taxon>
        <taxon>Lwoffella</taxon>
    </lineage>
</organism>
<evidence type="ECO:0000259" key="12">
    <source>
        <dbReference type="Pfam" id="PF18913"/>
    </source>
</evidence>
<feature type="domain" description="Fructose-1-6-bisphosphatase class I N-terminal" evidence="11">
    <location>
        <begin position="35"/>
        <end position="198"/>
    </location>
</feature>
<evidence type="ECO:0000256" key="10">
    <source>
        <dbReference type="RuleBase" id="RU000508"/>
    </source>
</evidence>
<dbReference type="STRING" id="90241.B0682_03265"/>
<dbReference type="Pfam" id="PF00316">
    <property type="entry name" value="FBPase"/>
    <property type="match status" value="1"/>
</dbReference>
<proteinExistence type="inferred from homology"/>
<dbReference type="PRINTS" id="PR00115">
    <property type="entry name" value="F16BPHPHTASE"/>
</dbReference>
<dbReference type="AlphaFoldDB" id="A0A1T0CI30"/>
<dbReference type="RefSeq" id="WP_078307018.1">
    <property type="nucleotide sequence ID" value="NZ_MUYT01000004.1"/>
</dbReference>
<feature type="binding site" evidence="9">
    <location>
        <position position="118"/>
    </location>
    <ligand>
        <name>Mg(2+)</name>
        <dbReference type="ChEBI" id="CHEBI:18420"/>
        <label>2</label>
    </ligand>
</feature>
<feature type="domain" description="Fructose-1-6-bisphosphatase class 1 C-terminal" evidence="12">
    <location>
        <begin position="204"/>
        <end position="336"/>
    </location>
</feature>
<feature type="binding site" evidence="9">
    <location>
        <position position="213"/>
    </location>
    <ligand>
        <name>substrate</name>
    </ligand>
</feature>
<dbReference type="HAMAP" id="MF_01855">
    <property type="entry name" value="FBPase_class1"/>
    <property type="match status" value="1"/>
</dbReference>
<dbReference type="Gene3D" id="3.40.190.80">
    <property type="match status" value="1"/>
</dbReference>
<dbReference type="NCBIfam" id="NF006779">
    <property type="entry name" value="PRK09293.1-3"/>
    <property type="match status" value="1"/>
</dbReference>
<keyword evidence="14" id="KW-1185">Reference proteome</keyword>
<evidence type="ECO:0000256" key="5">
    <source>
        <dbReference type="ARBA" id="ARBA00022801"/>
    </source>
</evidence>
<feature type="binding site" evidence="9">
    <location>
        <begin position="121"/>
        <end position="124"/>
    </location>
    <ligand>
        <name>substrate</name>
    </ligand>
</feature>
<dbReference type="Proteomes" id="UP000191094">
    <property type="component" value="Unassembled WGS sequence"/>
</dbReference>
<dbReference type="CDD" id="cd00354">
    <property type="entry name" value="FBPase"/>
    <property type="match status" value="1"/>
</dbReference>
<comment type="cofactor">
    <cofactor evidence="9">
        <name>Mg(2+)</name>
        <dbReference type="ChEBI" id="CHEBI:18420"/>
    </cofactor>
    <text evidence="9">Binds 2 magnesium ions per subunit.</text>
</comment>
<dbReference type="PANTHER" id="PTHR11556:SF35">
    <property type="entry name" value="SEDOHEPTULOSE-1,7-BISPHOSPHATASE, CHLOROPLASTIC"/>
    <property type="match status" value="1"/>
</dbReference>
<evidence type="ECO:0000256" key="1">
    <source>
        <dbReference type="ARBA" id="ARBA00001273"/>
    </source>
</evidence>
<dbReference type="InterPro" id="IPR044015">
    <property type="entry name" value="FBPase_C_dom"/>
</dbReference>
<dbReference type="GO" id="GO:0030388">
    <property type="term" value="P:fructose 1,6-bisphosphate metabolic process"/>
    <property type="evidence" value="ECO:0007669"/>
    <property type="project" value="TreeGrafter"/>
</dbReference>
<comment type="catalytic activity">
    <reaction evidence="1 9">
        <text>beta-D-fructose 1,6-bisphosphate + H2O = beta-D-fructose 6-phosphate + phosphate</text>
        <dbReference type="Rhea" id="RHEA:11064"/>
        <dbReference type="ChEBI" id="CHEBI:15377"/>
        <dbReference type="ChEBI" id="CHEBI:32966"/>
        <dbReference type="ChEBI" id="CHEBI:43474"/>
        <dbReference type="ChEBI" id="CHEBI:57634"/>
        <dbReference type="EC" id="3.1.3.11"/>
    </reaction>
</comment>
<evidence type="ECO:0000313" key="14">
    <source>
        <dbReference type="Proteomes" id="UP000191094"/>
    </source>
</evidence>
<dbReference type="PANTHER" id="PTHR11556">
    <property type="entry name" value="FRUCTOSE-1,6-BISPHOSPHATASE-RELATED"/>
    <property type="match status" value="1"/>
</dbReference>
<sequence>MLTHPNTTHLKQYLSEPNTVSPTVNEAYRDATIDTINSIAQVAKQINALLRQGALADILGDAGNKNVQDEEQKKLDVIANELLLSALTGNRYCAGVASEELDDITPTNPEGSVLVLFDPLDGSSNIDINMTVGTIFSILPYHHQGKQATDTDFLQKGTQQLAAGYVIYGTSTMLAFTTGNGVAMFSLDPTTDQFVLIKNKITISPNTNEYAINASNYRYWLAPMQRYVDELVDGKNGVRGKDFNMRWVAAMVGDVHRILCRGGVFSYPFDTKNPNKAGKLRLMYEANPMSFLIEQAGGASTDAIRRILDIIPTDIHQRVPVVLGAKNEVAHIKKLHEATNARSDEWTND</sequence>
<name>A0A1T0CI30_9GAMM</name>
<dbReference type="GO" id="GO:0000287">
    <property type="term" value="F:magnesium ion binding"/>
    <property type="evidence" value="ECO:0007669"/>
    <property type="project" value="UniProtKB-UniRule"/>
</dbReference>
<dbReference type="OrthoDB" id="9806756at2"/>
<evidence type="ECO:0000259" key="11">
    <source>
        <dbReference type="Pfam" id="PF00316"/>
    </source>
</evidence>
<comment type="caution">
    <text evidence="13">The sequence shown here is derived from an EMBL/GenBank/DDBJ whole genome shotgun (WGS) entry which is preliminary data.</text>
</comment>
<dbReference type="InterPro" id="IPR000146">
    <property type="entry name" value="FBPase_class-1"/>
</dbReference>
<evidence type="ECO:0000313" key="13">
    <source>
        <dbReference type="EMBL" id="OOS21990.1"/>
    </source>
</evidence>
<dbReference type="InterPro" id="IPR033391">
    <property type="entry name" value="FBPase_N"/>
</dbReference>